<reference evidence="7" key="1">
    <citation type="submission" date="2021-01" db="EMBL/GenBank/DDBJ databases">
        <title>YIM 132084 draft genome.</title>
        <authorList>
            <person name="An D."/>
        </authorList>
    </citation>
    <scope>NUCLEOTIDE SEQUENCE</scope>
    <source>
        <strain evidence="7">YIM 132084</strain>
    </source>
</reference>
<keyword evidence="2 5" id="KW-0812">Transmembrane</keyword>
<feature type="transmembrane region" description="Helical" evidence="5">
    <location>
        <begin position="150"/>
        <end position="170"/>
    </location>
</feature>
<keyword evidence="8" id="KW-1185">Reference proteome</keyword>
<feature type="transmembrane region" description="Helical" evidence="5">
    <location>
        <begin position="25"/>
        <end position="51"/>
    </location>
</feature>
<evidence type="ECO:0000256" key="5">
    <source>
        <dbReference type="SAM" id="Phobius"/>
    </source>
</evidence>
<dbReference type="Pfam" id="PF07690">
    <property type="entry name" value="MFS_1"/>
    <property type="match status" value="2"/>
</dbReference>
<comment type="caution">
    <text evidence="7">The sequence shown here is derived from an EMBL/GenBank/DDBJ whole genome shotgun (WGS) entry which is preliminary data.</text>
</comment>
<dbReference type="PANTHER" id="PTHR42910:SF1">
    <property type="entry name" value="MAJOR FACILITATOR SUPERFAMILY (MFS) PROFILE DOMAIN-CONTAINING PROTEIN"/>
    <property type="match status" value="1"/>
</dbReference>
<dbReference type="InterPro" id="IPR020846">
    <property type="entry name" value="MFS_dom"/>
</dbReference>
<feature type="domain" description="Major facilitator superfamily (MFS) profile" evidence="6">
    <location>
        <begin position="1"/>
        <end position="374"/>
    </location>
</feature>
<evidence type="ECO:0000256" key="1">
    <source>
        <dbReference type="ARBA" id="ARBA00004651"/>
    </source>
</evidence>
<keyword evidence="4 5" id="KW-0472">Membrane</keyword>
<feature type="transmembrane region" description="Helical" evidence="5">
    <location>
        <begin position="263"/>
        <end position="280"/>
    </location>
</feature>
<dbReference type="EMBL" id="JAERWK010000025">
    <property type="protein sequence ID" value="MBM9469300.1"/>
    <property type="molecule type" value="Genomic_DNA"/>
</dbReference>
<feature type="transmembrane region" description="Helical" evidence="5">
    <location>
        <begin position="349"/>
        <end position="370"/>
    </location>
</feature>
<evidence type="ECO:0000313" key="7">
    <source>
        <dbReference type="EMBL" id="MBM9469300.1"/>
    </source>
</evidence>
<feature type="transmembrane region" description="Helical" evidence="5">
    <location>
        <begin position="227"/>
        <end position="251"/>
    </location>
</feature>
<feature type="transmembrane region" description="Helical" evidence="5">
    <location>
        <begin position="87"/>
        <end position="111"/>
    </location>
</feature>
<dbReference type="Proteomes" id="UP000663792">
    <property type="component" value="Unassembled WGS sequence"/>
</dbReference>
<dbReference type="PANTHER" id="PTHR42910">
    <property type="entry name" value="TRANSPORTER SCO4007-RELATED"/>
    <property type="match status" value="1"/>
</dbReference>
<gene>
    <name evidence="7" type="ORF">JL106_18590</name>
</gene>
<feature type="transmembrane region" description="Helical" evidence="5">
    <location>
        <begin position="324"/>
        <end position="343"/>
    </location>
</feature>
<proteinExistence type="predicted"/>
<dbReference type="RefSeq" id="WP_205262247.1">
    <property type="nucleotide sequence ID" value="NZ_JAERWK010000025.1"/>
</dbReference>
<accession>A0A939C0J6</accession>
<dbReference type="SUPFAM" id="SSF103473">
    <property type="entry name" value="MFS general substrate transporter"/>
    <property type="match status" value="1"/>
</dbReference>
<dbReference type="InterPro" id="IPR011701">
    <property type="entry name" value="MFS"/>
</dbReference>
<evidence type="ECO:0000313" key="8">
    <source>
        <dbReference type="Proteomes" id="UP000663792"/>
    </source>
</evidence>
<organism evidence="7 8">
    <name type="scientific">Nakamurella leprariae</name>
    <dbReference type="NCBI Taxonomy" id="2803911"/>
    <lineage>
        <taxon>Bacteria</taxon>
        <taxon>Bacillati</taxon>
        <taxon>Actinomycetota</taxon>
        <taxon>Actinomycetes</taxon>
        <taxon>Nakamurellales</taxon>
        <taxon>Nakamurellaceae</taxon>
        <taxon>Nakamurella</taxon>
    </lineage>
</organism>
<dbReference type="GO" id="GO:0022857">
    <property type="term" value="F:transmembrane transporter activity"/>
    <property type="evidence" value="ECO:0007669"/>
    <property type="project" value="InterPro"/>
</dbReference>
<feature type="transmembrane region" description="Helical" evidence="5">
    <location>
        <begin position="63"/>
        <end position="81"/>
    </location>
</feature>
<name>A0A939C0J6_9ACTN</name>
<evidence type="ECO:0000256" key="2">
    <source>
        <dbReference type="ARBA" id="ARBA00022692"/>
    </source>
</evidence>
<dbReference type="InterPro" id="IPR036259">
    <property type="entry name" value="MFS_trans_sf"/>
</dbReference>
<protein>
    <submittedName>
        <fullName evidence="7">MFS transporter</fullName>
    </submittedName>
</protein>
<keyword evidence="3 5" id="KW-1133">Transmembrane helix</keyword>
<comment type="subcellular location">
    <subcellularLocation>
        <location evidence="1">Cell membrane</location>
        <topology evidence="1">Multi-pass membrane protein</topology>
    </subcellularLocation>
</comment>
<dbReference type="AlphaFoldDB" id="A0A939C0J6"/>
<feature type="transmembrane region" description="Helical" evidence="5">
    <location>
        <begin position="200"/>
        <end position="221"/>
    </location>
</feature>
<evidence type="ECO:0000259" key="6">
    <source>
        <dbReference type="PROSITE" id="PS50850"/>
    </source>
</evidence>
<feature type="transmembrane region" description="Helical" evidence="5">
    <location>
        <begin position="286"/>
        <end position="312"/>
    </location>
</feature>
<dbReference type="PROSITE" id="PS50850">
    <property type="entry name" value="MFS"/>
    <property type="match status" value="1"/>
</dbReference>
<evidence type="ECO:0000256" key="3">
    <source>
        <dbReference type="ARBA" id="ARBA00022989"/>
    </source>
</evidence>
<evidence type="ECO:0000256" key="4">
    <source>
        <dbReference type="ARBA" id="ARBA00023136"/>
    </source>
</evidence>
<dbReference type="GO" id="GO:0005886">
    <property type="term" value="C:plasma membrane"/>
    <property type="evidence" value="ECO:0007669"/>
    <property type="project" value="UniProtKB-SubCell"/>
</dbReference>
<dbReference type="Gene3D" id="1.20.1250.20">
    <property type="entry name" value="MFS general substrate transporter like domains"/>
    <property type="match status" value="1"/>
</dbReference>
<feature type="transmembrane region" description="Helical" evidence="5">
    <location>
        <begin position="123"/>
        <end position="144"/>
    </location>
</feature>
<sequence length="389" mass="38912">MAVAAAVVAANVHYAQPMLPVMAAQFGVGVGSMGLLPAVTQIGFILGLMLLVPLGDVLERRRLVVLTVAAVALALAATAFAPNLPVLMVSGFAVGILTIAPQLLVPFAAVLAPAGAAGRASSLVLSGVLLGVLLSKVVAGVVTAAVGWRVLYAGAAVLMVVCAVVLRLRLPVSRTAGARLGYGALLGSLARMLRVGALRIRMLSGALAGAAFMVFWTTYAAHLDAEFGLGPLAAAGVAVAGIAGALASPFGGRAADAGHLRRALLIGAVLMLAAPLLFWWGHASVFVIVVGAVLLDAGTGLSHAANQAAALALDPSSRGRLNSLYVTGYFAGAALGSVAAGVAHGAGGWTAVCLLGIAIAVAALLVAALPPRLRPSSPEKNQHRSTNRK</sequence>